<organism evidence="8 9">
    <name type="scientific">Scopulibacillus daqui</name>
    <dbReference type="NCBI Taxonomy" id="1469162"/>
    <lineage>
        <taxon>Bacteria</taxon>
        <taxon>Bacillati</taxon>
        <taxon>Bacillota</taxon>
        <taxon>Bacilli</taxon>
        <taxon>Bacillales</taxon>
        <taxon>Sporolactobacillaceae</taxon>
        <taxon>Scopulibacillus</taxon>
    </lineage>
</organism>
<dbReference type="Pfam" id="PF02322">
    <property type="entry name" value="Cyt_bd_oxida_II"/>
    <property type="match status" value="1"/>
</dbReference>
<evidence type="ECO:0000256" key="6">
    <source>
        <dbReference type="ARBA" id="ARBA00023136"/>
    </source>
</evidence>
<feature type="transmembrane region" description="Helical" evidence="7">
    <location>
        <begin position="116"/>
        <end position="139"/>
    </location>
</feature>
<dbReference type="EMBL" id="JAFBER010000011">
    <property type="protein sequence ID" value="MBM7645693.1"/>
    <property type="molecule type" value="Genomic_DNA"/>
</dbReference>
<comment type="caution">
    <text evidence="8">The sequence shown here is derived from an EMBL/GenBank/DDBJ whole genome shotgun (WGS) entry which is preliminary data.</text>
</comment>
<comment type="subcellular location">
    <subcellularLocation>
        <location evidence="1">Cell membrane</location>
        <topology evidence="1">Multi-pass membrane protein</topology>
    </subcellularLocation>
</comment>
<protein>
    <submittedName>
        <fullName evidence="8">Cytochrome d ubiquinol oxidase subunit II</fullName>
        <ecNumber evidence="8">1.10.3.-</ecNumber>
    </submittedName>
</protein>
<comment type="similarity">
    <text evidence="2">Belongs to the cytochrome ubiquinol oxidase subunit 2 family.</text>
</comment>
<sequence length="337" mass="38559">MVGWLGITVLWIFLYSYLILASIDFGAGFFSFYDRIQNKQAVSSVINRYLSPAWEGLNICFVLLFVCVIGLFPQTAFYYGTGLLVPGSFALILMALRGCLYAFYYYTSRDGKIFRTFYGVTGLLIPAVLSTVLTISEGGFISLKNNKGHLLISKLLTSFYSWAVIMLAIVSVLYISAMFLTYYANKVNERQASEKMRAAALCWSVPTILACALVFAALQVHNPEHFNQVLNHAWMFELSLVCFFIAVTLIFRKKYYGLAFFLVLLQFYFAFFGYGLSHLPFLLYPYVEFHVNFSLPFASLIWLFAAVTFLAILIPFIILWLRLYILKKNKQNRDNVM</sequence>
<dbReference type="RefSeq" id="WP_338056067.1">
    <property type="nucleotide sequence ID" value="NZ_JAFBER010000011.1"/>
</dbReference>
<keyword evidence="4 7" id="KW-0812">Transmembrane</keyword>
<evidence type="ECO:0000256" key="3">
    <source>
        <dbReference type="ARBA" id="ARBA00022475"/>
    </source>
</evidence>
<dbReference type="Proteomes" id="UP000808914">
    <property type="component" value="Unassembled WGS sequence"/>
</dbReference>
<keyword evidence="6 7" id="KW-0472">Membrane</keyword>
<reference evidence="8 9" key="1">
    <citation type="submission" date="2021-01" db="EMBL/GenBank/DDBJ databases">
        <title>Genomic Encyclopedia of Type Strains, Phase IV (KMG-IV): sequencing the most valuable type-strain genomes for metagenomic binning, comparative biology and taxonomic classification.</title>
        <authorList>
            <person name="Goeker M."/>
        </authorList>
    </citation>
    <scope>NUCLEOTIDE SEQUENCE [LARGE SCALE GENOMIC DNA]</scope>
    <source>
        <strain evidence="8 9">DSM 28236</strain>
    </source>
</reference>
<feature type="transmembrane region" description="Helical" evidence="7">
    <location>
        <begin position="297"/>
        <end position="321"/>
    </location>
</feature>
<keyword evidence="3" id="KW-1003">Cell membrane</keyword>
<feature type="transmembrane region" description="Helical" evidence="7">
    <location>
        <begin position="159"/>
        <end position="184"/>
    </location>
</feature>
<feature type="transmembrane region" description="Helical" evidence="7">
    <location>
        <begin position="53"/>
        <end position="72"/>
    </location>
</feature>
<dbReference type="GO" id="GO:0016491">
    <property type="term" value="F:oxidoreductase activity"/>
    <property type="evidence" value="ECO:0007669"/>
    <property type="project" value="UniProtKB-KW"/>
</dbReference>
<gene>
    <name evidence="8" type="ORF">JOD45_001912</name>
</gene>
<dbReference type="InterPro" id="IPR003317">
    <property type="entry name" value="Cyt-d_oxidase_su2"/>
</dbReference>
<feature type="transmembrane region" description="Helical" evidence="7">
    <location>
        <begin position="12"/>
        <end position="33"/>
    </location>
</feature>
<evidence type="ECO:0000313" key="9">
    <source>
        <dbReference type="Proteomes" id="UP000808914"/>
    </source>
</evidence>
<keyword evidence="9" id="KW-1185">Reference proteome</keyword>
<feature type="transmembrane region" description="Helical" evidence="7">
    <location>
        <begin position="258"/>
        <end position="277"/>
    </location>
</feature>
<feature type="transmembrane region" description="Helical" evidence="7">
    <location>
        <begin position="232"/>
        <end position="251"/>
    </location>
</feature>
<evidence type="ECO:0000256" key="4">
    <source>
        <dbReference type="ARBA" id="ARBA00022692"/>
    </source>
</evidence>
<proteinExistence type="inferred from homology"/>
<name>A0ABS2Q074_9BACL</name>
<evidence type="ECO:0000313" key="8">
    <source>
        <dbReference type="EMBL" id="MBM7645693.1"/>
    </source>
</evidence>
<feature type="transmembrane region" description="Helical" evidence="7">
    <location>
        <begin position="196"/>
        <end position="220"/>
    </location>
</feature>
<accession>A0ABS2Q074</accession>
<keyword evidence="5 7" id="KW-1133">Transmembrane helix</keyword>
<evidence type="ECO:0000256" key="2">
    <source>
        <dbReference type="ARBA" id="ARBA00007543"/>
    </source>
</evidence>
<dbReference type="EC" id="1.10.3.-" evidence="8"/>
<evidence type="ECO:0000256" key="5">
    <source>
        <dbReference type="ARBA" id="ARBA00022989"/>
    </source>
</evidence>
<evidence type="ECO:0000256" key="1">
    <source>
        <dbReference type="ARBA" id="ARBA00004651"/>
    </source>
</evidence>
<evidence type="ECO:0000256" key="7">
    <source>
        <dbReference type="SAM" id="Phobius"/>
    </source>
</evidence>
<keyword evidence="8" id="KW-0560">Oxidoreductase</keyword>
<feature type="transmembrane region" description="Helical" evidence="7">
    <location>
        <begin position="78"/>
        <end position="104"/>
    </location>
</feature>